<dbReference type="GO" id="GO:0042799">
    <property type="term" value="F:histone H4K20 methyltransferase activity"/>
    <property type="evidence" value="ECO:0007669"/>
    <property type="project" value="TreeGrafter"/>
</dbReference>
<dbReference type="Gene3D" id="2.170.270.10">
    <property type="entry name" value="SET domain"/>
    <property type="match status" value="2"/>
</dbReference>
<protein>
    <recommendedName>
        <fullName evidence="5">Histone-lysine N-methyltransferase SET5</fullName>
    </recommendedName>
    <alternativeName>
        <fullName evidence="4">SET domain-containing protein 5</fullName>
    </alternativeName>
</protein>
<evidence type="ECO:0000256" key="4">
    <source>
        <dbReference type="ARBA" id="ARBA00042380"/>
    </source>
</evidence>
<dbReference type="InterPro" id="IPR001214">
    <property type="entry name" value="SET_dom"/>
</dbReference>
<sequence length="771" mass="85373">MVLIPASTQPSRGGRRAPADPISTPRQTSLSGTQFSSSSDLEETKTVVDSHPALIKEHSHVQSKNKIADGLASLYDEPNAEICGFVCEKKTINENSKIKHECPTAIESTPADKLPSTTNNVPVEAAQILDKAGYASSLALTPHTFIIEEIYLRLVERCVTVSYEWIGSGPFKIKDGLKLQRKGELKGIIEYRNALVHDLIDSPYHPELYINLSGVDNKLGFCDIGAANAHRALVLVRAGLNIDKSTFPKSLGSDVRRCMASRTAGNDLSVISELRLLHVRAFHELLLNLLDSGAFWEGLQVAKEALRLFPKDKGLIETEFSLKEAFIGKCRATEAIDGETVQIEDIEAIADHNRQGSVYQKLYPWLDKTLYSRPEAVVKEVNRTFGAVNCEVRRVNFGGELGRAKKKTKSQDTGPLGVFATKNIRQGELLMVDKGFMTMSDVPSSHVVHCDACHASLLAPYVHPSSIIKPSCCGKVAYCSKECYEAASKGYHSIVCGKDVDWLYQDAKGKYSKRAARGHLLGLLFLRLMSIVLFDRCSQEAAGQKPPHPLQHPLIVRMTANYPPPSALHQKHCSPWIYSDSVVATYRILKELGVNVFTTPEFEPAIIQTICWRLLNNSNSSIINLSPDGALNKSSSTTLKCSRNDKEEVHMMSLGSNYLFFNHSCEPNVDWHGSNPNPWVGISYLTGFDGEILKPGCGAIWCRAIRDVKKDEQLKISYVGDAAGEDETGRKKKRYMLEKWFDGGCGCRICEREDEEDGHDNGQNEEDNGDK</sequence>
<evidence type="ECO:0000256" key="2">
    <source>
        <dbReference type="ARBA" id="ARBA00022679"/>
    </source>
</evidence>
<feature type="domain" description="SET" evidence="8">
    <location>
        <begin position="388"/>
        <end position="719"/>
    </location>
</feature>
<keyword evidence="2" id="KW-0808">Transferase</keyword>
<evidence type="ECO:0000313" key="10">
    <source>
        <dbReference type="Proteomes" id="UP000054321"/>
    </source>
</evidence>
<feature type="region of interest" description="Disordered" evidence="7">
    <location>
        <begin position="1"/>
        <end position="47"/>
    </location>
</feature>
<evidence type="ECO:0000256" key="1">
    <source>
        <dbReference type="ARBA" id="ARBA00022603"/>
    </source>
</evidence>
<name>A0A0C3HGR9_OIDMZ</name>
<dbReference type="EMBL" id="KN832875">
    <property type="protein sequence ID" value="KIN01577.1"/>
    <property type="molecule type" value="Genomic_DNA"/>
</dbReference>
<dbReference type="InterPro" id="IPR046341">
    <property type="entry name" value="SET_dom_sf"/>
</dbReference>
<dbReference type="HOGENOM" id="CLU_021484_0_0_1"/>
<evidence type="ECO:0000313" key="9">
    <source>
        <dbReference type="EMBL" id="KIN01577.1"/>
    </source>
</evidence>
<dbReference type="Proteomes" id="UP000054321">
    <property type="component" value="Unassembled WGS sequence"/>
</dbReference>
<comment type="catalytic activity">
    <reaction evidence="6">
        <text>L-lysyl-[histone] + S-adenosyl-L-methionine = N(6)-methyl-L-lysyl-[histone] + S-adenosyl-L-homocysteine + H(+)</text>
        <dbReference type="Rhea" id="RHEA:10024"/>
        <dbReference type="Rhea" id="RHEA-COMP:9845"/>
        <dbReference type="Rhea" id="RHEA-COMP:9846"/>
        <dbReference type="ChEBI" id="CHEBI:15378"/>
        <dbReference type="ChEBI" id="CHEBI:29969"/>
        <dbReference type="ChEBI" id="CHEBI:57856"/>
        <dbReference type="ChEBI" id="CHEBI:59789"/>
        <dbReference type="ChEBI" id="CHEBI:61929"/>
    </reaction>
    <physiologicalReaction direction="left-to-right" evidence="6">
        <dbReference type="Rhea" id="RHEA:10025"/>
    </physiologicalReaction>
</comment>
<evidence type="ECO:0000259" key="8">
    <source>
        <dbReference type="PROSITE" id="PS50280"/>
    </source>
</evidence>
<keyword evidence="3" id="KW-0949">S-adenosyl-L-methionine</keyword>
<dbReference type="STRING" id="913774.A0A0C3HGR9"/>
<dbReference type="InParanoid" id="A0A0C3HGR9"/>
<organism evidence="9 10">
    <name type="scientific">Oidiodendron maius (strain Zn)</name>
    <dbReference type="NCBI Taxonomy" id="913774"/>
    <lineage>
        <taxon>Eukaryota</taxon>
        <taxon>Fungi</taxon>
        <taxon>Dikarya</taxon>
        <taxon>Ascomycota</taxon>
        <taxon>Pezizomycotina</taxon>
        <taxon>Leotiomycetes</taxon>
        <taxon>Leotiomycetes incertae sedis</taxon>
        <taxon>Myxotrichaceae</taxon>
        <taxon>Oidiodendron</taxon>
    </lineage>
</organism>
<evidence type="ECO:0000256" key="6">
    <source>
        <dbReference type="ARBA" id="ARBA00048619"/>
    </source>
</evidence>
<proteinExistence type="predicted"/>
<evidence type="ECO:0000256" key="5">
    <source>
        <dbReference type="ARBA" id="ARBA00044528"/>
    </source>
</evidence>
<feature type="compositionally biased region" description="Low complexity" evidence="7">
    <location>
        <begin position="27"/>
        <end position="39"/>
    </location>
</feature>
<dbReference type="AlphaFoldDB" id="A0A0C3HGR9"/>
<reference evidence="10" key="2">
    <citation type="submission" date="2015-01" db="EMBL/GenBank/DDBJ databases">
        <title>Evolutionary Origins and Diversification of the Mycorrhizal Mutualists.</title>
        <authorList>
            <consortium name="DOE Joint Genome Institute"/>
            <consortium name="Mycorrhizal Genomics Consortium"/>
            <person name="Kohler A."/>
            <person name="Kuo A."/>
            <person name="Nagy L.G."/>
            <person name="Floudas D."/>
            <person name="Copeland A."/>
            <person name="Barry K.W."/>
            <person name="Cichocki N."/>
            <person name="Veneault-Fourrey C."/>
            <person name="LaButti K."/>
            <person name="Lindquist E.A."/>
            <person name="Lipzen A."/>
            <person name="Lundell T."/>
            <person name="Morin E."/>
            <person name="Murat C."/>
            <person name="Riley R."/>
            <person name="Ohm R."/>
            <person name="Sun H."/>
            <person name="Tunlid A."/>
            <person name="Henrissat B."/>
            <person name="Grigoriev I.V."/>
            <person name="Hibbett D.S."/>
            <person name="Martin F."/>
        </authorList>
    </citation>
    <scope>NUCLEOTIDE SEQUENCE [LARGE SCALE GENOMIC DNA]</scope>
    <source>
        <strain evidence="10">Zn</strain>
    </source>
</reference>
<keyword evidence="1" id="KW-0489">Methyltransferase</keyword>
<dbReference type="PANTHER" id="PTHR46402:SF2">
    <property type="entry name" value="HISTONE-LYSINE N-TRIMETHYLTRANSFERASE SMYD5"/>
    <property type="match status" value="1"/>
</dbReference>
<keyword evidence="10" id="KW-1185">Reference proteome</keyword>
<dbReference type="SUPFAM" id="SSF82199">
    <property type="entry name" value="SET domain"/>
    <property type="match status" value="1"/>
</dbReference>
<dbReference type="PANTHER" id="PTHR46402">
    <property type="entry name" value="SET AND MYND DOMAIN-CONTAINING PROTEIN 5"/>
    <property type="match status" value="1"/>
</dbReference>
<accession>A0A0C3HGR9</accession>
<dbReference type="Gene3D" id="6.10.140.2220">
    <property type="match status" value="1"/>
</dbReference>
<evidence type="ECO:0000256" key="3">
    <source>
        <dbReference type="ARBA" id="ARBA00022691"/>
    </source>
</evidence>
<dbReference type="Pfam" id="PF00856">
    <property type="entry name" value="SET"/>
    <property type="match status" value="1"/>
</dbReference>
<dbReference type="OrthoDB" id="438641at2759"/>
<feature type="compositionally biased region" description="Polar residues" evidence="7">
    <location>
        <begin position="1"/>
        <end position="11"/>
    </location>
</feature>
<dbReference type="PROSITE" id="PS50280">
    <property type="entry name" value="SET"/>
    <property type="match status" value="1"/>
</dbReference>
<gene>
    <name evidence="9" type="ORF">OIDMADRAFT_27745</name>
</gene>
<dbReference type="GO" id="GO:0045814">
    <property type="term" value="P:negative regulation of gene expression, epigenetic"/>
    <property type="evidence" value="ECO:0007669"/>
    <property type="project" value="TreeGrafter"/>
</dbReference>
<dbReference type="GO" id="GO:0032259">
    <property type="term" value="P:methylation"/>
    <property type="evidence" value="ECO:0007669"/>
    <property type="project" value="UniProtKB-KW"/>
</dbReference>
<evidence type="ECO:0000256" key="7">
    <source>
        <dbReference type="SAM" id="MobiDB-lite"/>
    </source>
</evidence>
<reference evidence="9 10" key="1">
    <citation type="submission" date="2014-04" db="EMBL/GenBank/DDBJ databases">
        <authorList>
            <consortium name="DOE Joint Genome Institute"/>
            <person name="Kuo A."/>
            <person name="Martino E."/>
            <person name="Perotto S."/>
            <person name="Kohler A."/>
            <person name="Nagy L.G."/>
            <person name="Floudas D."/>
            <person name="Copeland A."/>
            <person name="Barry K.W."/>
            <person name="Cichocki N."/>
            <person name="Veneault-Fourrey C."/>
            <person name="LaButti K."/>
            <person name="Lindquist E.A."/>
            <person name="Lipzen A."/>
            <person name="Lundell T."/>
            <person name="Morin E."/>
            <person name="Murat C."/>
            <person name="Sun H."/>
            <person name="Tunlid A."/>
            <person name="Henrissat B."/>
            <person name="Grigoriev I.V."/>
            <person name="Hibbett D.S."/>
            <person name="Martin F."/>
            <person name="Nordberg H.P."/>
            <person name="Cantor M.N."/>
            <person name="Hua S.X."/>
        </authorList>
    </citation>
    <scope>NUCLEOTIDE SEQUENCE [LARGE SCALE GENOMIC DNA]</scope>
    <source>
        <strain evidence="9 10">Zn</strain>
    </source>
</reference>